<protein>
    <submittedName>
        <fullName evidence="8">Unannotated protein</fullName>
    </submittedName>
</protein>
<evidence type="ECO:0000313" key="8">
    <source>
        <dbReference type="EMBL" id="CAB4570313.1"/>
    </source>
</evidence>
<feature type="transmembrane region" description="Helical" evidence="7">
    <location>
        <begin position="106"/>
        <end position="130"/>
    </location>
</feature>
<organism evidence="8">
    <name type="scientific">freshwater metagenome</name>
    <dbReference type="NCBI Taxonomy" id="449393"/>
    <lineage>
        <taxon>unclassified sequences</taxon>
        <taxon>metagenomes</taxon>
        <taxon>ecological metagenomes</taxon>
    </lineage>
</organism>
<name>A0A6J6E7L4_9ZZZZ</name>
<dbReference type="EMBL" id="CAEZTM010000023">
    <property type="protein sequence ID" value="CAB4570313.1"/>
    <property type="molecule type" value="Genomic_DNA"/>
</dbReference>
<evidence type="ECO:0000256" key="6">
    <source>
        <dbReference type="SAM" id="MobiDB-lite"/>
    </source>
</evidence>
<dbReference type="InterPro" id="IPR001640">
    <property type="entry name" value="Lgt"/>
</dbReference>
<feature type="transmembrane region" description="Helical" evidence="7">
    <location>
        <begin position="66"/>
        <end position="86"/>
    </location>
</feature>
<evidence type="ECO:0000256" key="3">
    <source>
        <dbReference type="ARBA" id="ARBA00022692"/>
    </source>
</evidence>
<dbReference type="GO" id="GO:0005886">
    <property type="term" value="C:plasma membrane"/>
    <property type="evidence" value="ECO:0007669"/>
    <property type="project" value="InterPro"/>
</dbReference>
<evidence type="ECO:0000313" key="9">
    <source>
        <dbReference type="EMBL" id="CAB4643129.1"/>
    </source>
</evidence>
<dbReference type="AlphaFoldDB" id="A0A6J6E7L4"/>
<feature type="transmembrane region" description="Helical" evidence="7">
    <location>
        <begin position="199"/>
        <end position="217"/>
    </location>
</feature>
<feature type="transmembrane region" description="Helical" evidence="7">
    <location>
        <begin position="137"/>
        <end position="155"/>
    </location>
</feature>
<dbReference type="HAMAP" id="MF_01147">
    <property type="entry name" value="Lgt"/>
    <property type="match status" value="1"/>
</dbReference>
<keyword evidence="2" id="KW-0808">Transferase</keyword>
<evidence type="ECO:0000256" key="1">
    <source>
        <dbReference type="ARBA" id="ARBA00022475"/>
    </source>
</evidence>
<dbReference type="GO" id="GO:0008961">
    <property type="term" value="F:phosphatidylglycerol-prolipoprotein diacylglyceryl transferase activity"/>
    <property type="evidence" value="ECO:0007669"/>
    <property type="project" value="InterPro"/>
</dbReference>
<evidence type="ECO:0000256" key="7">
    <source>
        <dbReference type="SAM" id="Phobius"/>
    </source>
</evidence>
<gene>
    <name evidence="8" type="ORF">UFOPK1684_00665</name>
    <name evidence="9" type="ORF">UFOPK2158_00763</name>
</gene>
<dbReference type="PANTHER" id="PTHR30589">
    <property type="entry name" value="PROLIPOPROTEIN DIACYLGLYCERYL TRANSFERASE"/>
    <property type="match status" value="1"/>
</dbReference>
<dbReference type="NCBIfam" id="TIGR00544">
    <property type="entry name" value="lgt"/>
    <property type="match status" value="1"/>
</dbReference>
<feature type="transmembrane region" description="Helical" evidence="7">
    <location>
        <begin position="224"/>
        <end position="242"/>
    </location>
</feature>
<feature type="transmembrane region" description="Helical" evidence="7">
    <location>
        <begin position="254"/>
        <end position="276"/>
    </location>
</feature>
<reference evidence="8" key="1">
    <citation type="submission" date="2020-05" db="EMBL/GenBank/DDBJ databases">
        <authorList>
            <person name="Chiriac C."/>
            <person name="Salcher M."/>
            <person name="Ghai R."/>
            <person name="Kavagutti S V."/>
        </authorList>
    </citation>
    <scope>NUCLEOTIDE SEQUENCE</scope>
</reference>
<dbReference type="Pfam" id="PF01790">
    <property type="entry name" value="LGT"/>
    <property type="match status" value="1"/>
</dbReference>
<keyword evidence="5 7" id="KW-0472">Membrane</keyword>
<dbReference type="PROSITE" id="PS01311">
    <property type="entry name" value="LGT"/>
    <property type="match status" value="1"/>
</dbReference>
<keyword evidence="4 7" id="KW-1133">Transmembrane helix</keyword>
<sequence length="334" mass="36724">MNTSGIPSPPSEWRSFNLGQWLRDLGLDWFGLNLVINAYAVCILLGIAVAVWLTNRRLVERGGEPWVVLDVALWAVPFGILGGRLYHVVTHPADYFFPGADPLRIFYVWEGGLAIFGAISLGAVGAWIGARLAGIRFSSFADALAPGLLLAQGIGRMGNYFNQELFGAPTSLPWGLAIDRPNPAIPLGLPADTLFHPTFLYEMAWNVVGAFVLIALGRKFALQWGQLCGVYLMWYGAGRAFLETLRLDPAELIFGVRANVWGAVFAILLGLIILIAQANRHPGKEPGIYRPGKEWQSESDVDSEDMYFVVDGEPENNETETQARKKPQATKRPV</sequence>
<feature type="compositionally biased region" description="Basic residues" evidence="6">
    <location>
        <begin position="324"/>
        <end position="334"/>
    </location>
</feature>
<feature type="transmembrane region" description="Helical" evidence="7">
    <location>
        <begin position="29"/>
        <end position="54"/>
    </location>
</feature>
<keyword evidence="1" id="KW-1003">Cell membrane</keyword>
<evidence type="ECO:0000256" key="4">
    <source>
        <dbReference type="ARBA" id="ARBA00022989"/>
    </source>
</evidence>
<accession>A0A6J6E7L4</accession>
<feature type="region of interest" description="Disordered" evidence="6">
    <location>
        <begin position="310"/>
        <end position="334"/>
    </location>
</feature>
<dbReference type="PANTHER" id="PTHR30589:SF0">
    <property type="entry name" value="PHOSPHATIDYLGLYCEROL--PROLIPOPROTEIN DIACYLGLYCERYL TRANSFERASE"/>
    <property type="match status" value="1"/>
</dbReference>
<keyword evidence="3 7" id="KW-0812">Transmembrane</keyword>
<dbReference type="EMBL" id="CAEZVY010000070">
    <property type="protein sequence ID" value="CAB4643129.1"/>
    <property type="molecule type" value="Genomic_DNA"/>
</dbReference>
<evidence type="ECO:0000256" key="5">
    <source>
        <dbReference type="ARBA" id="ARBA00023136"/>
    </source>
</evidence>
<evidence type="ECO:0000256" key="2">
    <source>
        <dbReference type="ARBA" id="ARBA00022679"/>
    </source>
</evidence>
<dbReference type="GO" id="GO:0042158">
    <property type="term" value="P:lipoprotein biosynthetic process"/>
    <property type="evidence" value="ECO:0007669"/>
    <property type="project" value="InterPro"/>
</dbReference>
<proteinExistence type="inferred from homology"/>